<dbReference type="EMBL" id="FNTV01000001">
    <property type="protein sequence ID" value="SEE59330.1"/>
    <property type="molecule type" value="Genomic_DNA"/>
</dbReference>
<gene>
    <name evidence="2" type="ORF">SAMN04489740_1859</name>
</gene>
<name>A0A1H5K3S0_9MICC</name>
<keyword evidence="1" id="KW-0812">Transmembrane</keyword>
<dbReference type="Proteomes" id="UP000182725">
    <property type="component" value="Unassembled WGS sequence"/>
</dbReference>
<evidence type="ECO:0000313" key="2">
    <source>
        <dbReference type="EMBL" id="SEE59330.1"/>
    </source>
</evidence>
<protein>
    <submittedName>
        <fullName evidence="2">Uncharacterized protein</fullName>
    </submittedName>
</protein>
<accession>A0A1H5K3S0</accession>
<feature type="transmembrane region" description="Helical" evidence="1">
    <location>
        <begin position="66"/>
        <end position="89"/>
    </location>
</feature>
<sequence length="111" mass="11628">MFHATRHSVGSDILLARHGSAISSLRLDRSRGQVVARLTDGSFDTAPNLIDPALQMPGRHDDDTKVVAIAVAAAVGLSVLLTSVIAVVYSVATPDQLDSITTMMAGYTPAL</sequence>
<dbReference type="AlphaFoldDB" id="A0A1H5K3S0"/>
<keyword evidence="1" id="KW-0472">Membrane</keyword>
<keyword evidence="1" id="KW-1133">Transmembrane helix</keyword>
<dbReference type="RefSeq" id="WP_074711418.1">
    <property type="nucleotide sequence ID" value="NZ_FNTV01000001.1"/>
</dbReference>
<proteinExistence type="predicted"/>
<organism evidence="2 3">
    <name type="scientific">Arthrobacter alpinus</name>
    <dbReference type="NCBI Taxonomy" id="656366"/>
    <lineage>
        <taxon>Bacteria</taxon>
        <taxon>Bacillati</taxon>
        <taxon>Actinomycetota</taxon>
        <taxon>Actinomycetes</taxon>
        <taxon>Micrococcales</taxon>
        <taxon>Micrococcaceae</taxon>
        <taxon>Arthrobacter</taxon>
    </lineage>
</organism>
<evidence type="ECO:0000313" key="3">
    <source>
        <dbReference type="Proteomes" id="UP000182725"/>
    </source>
</evidence>
<reference evidence="2 3" key="1">
    <citation type="submission" date="2016-10" db="EMBL/GenBank/DDBJ databases">
        <authorList>
            <person name="de Groot N.N."/>
        </authorList>
    </citation>
    <scope>NUCLEOTIDE SEQUENCE [LARGE SCALE GENOMIC DNA]</scope>
    <source>
        <strain evidence="2 3">DSM 22274</strain>
    </source>
</reference>
<evidence type="ECO:0000256" key="1">
    <source>
        <dbReference type="SAM" id="Phobius"/>
    </source>
</evidence>